<protein>
    <submittedName>
        <fullName evidence="2">Uncharacterized protein</fullName>
    </submittedName>
</protein>
<evidence type="ECO:0000313" key="2">
    <source>
        <dbReference type="EMBL" id="ETO26926.1"/>
    </source>
</evidence>
<accession>X6NLS2</accession>
<evidence type="ECO:0000256" key="1">
    <source>
        <dbReference type="SAM" id="MobiDB-lite"/>
    </source>
</evidence>
<sequence>MLVSCCTYTSVPPNLAPFYTIGKTIKKYSKDYSEIAKDLQRRLEKEQKGEKEKAQTQSAPAPLVGSMSLQNLPLQKTGQIHTANLSSWTGAAPSSSLSQLANDTGTDMPWAGTDLNAHRHVTTQTNTQIQGQTHNAQQATQSLTTDNKHLPNASVSEINEQHNYVNSVTQAKLKKMPDYLHKHQMVEVDHWYMSNQKKKFEHEKVTLEEPVPQFQSILQYLGIKELTSISEGFYNYVSEPSGDMLRELRKMSFRLDQTFEEEDT</sequence>
<dbReference type="EMBL" id="ASPP01007570">
    <property type="protein sequence ID" value="ETO26926.1"/>
    <property type="molecule type" value="Genomic_DNA"/>
</dbReference>
<feature type="compositionally biased region" description="Polar residues" evidence="1">
    <location>
        <begin position="91"/>
        <end position="105"/>
    </location>
</feature>
<feature type="compositionally biased region" description="Basic and acidic residues" evidence="1">
    <location>
        <begin position="42"/>
        <end position="54"/>
    </location>
</feature>
<feature type="region of interest" description="Disordered" evidence="1">
    <location>
        <begin position="91"/>
        <end position="113"/>
    </location>
</feature>
<gene>
    <name evidence="2" type="ORF">RFI_10208</name>
</gene>
<organism evidence="2 3">
    <name type="scientific">Reticulomyxa filosa</name>
    <dbReference type="NCBI Taxonomy" id="46433"/>
    <lineage>
        <taxon>Eukaryota</taxon>
        <taxon>Sar</taxon>
        <taxon>Rhizaria</taxon>
        <taxon>Retaria</taxon>
        <taxon>Foraminifera</taxon>
        <taxon>Monothalamids</taxon>
        <taxon>Reticulomyxidae</taxon>
        <taxon>Reticulomyxa</taxon>
    </lineage>
</organism>
<dbReference type="Proteomes" id="UP000023152">
    <property type="component" value="Unassembled WGS sequence"/>
</dbReference>
<dbReference type="AlphaFoldDB" id="X6NLS2"/>
<reference evidence="2 3" key="1">
    <citation type="journal article" date="2013" name="Curr. Biol.">
        <title>The Genome of the Foraminiferan Reticulomyxa filosa.</title>
        <authorList>
            <person name="Glockner G."/>
            <person name="Hulsmann N."/>
            <person name="Schleicher M."/>
            <person name="Noegel A.A."/>
            <person name="Eichinger L."/>
            <person name="Gallinger C."/>
            <person name="Pawlowski J."/>
            <person name="Sierra R."/>
            <person name="Euteneuer U."/>
            <person name="Pillet L."/>
            <person name="Moustafa A."/>
            <person name="Platzer M."/>
            <person name="Groth M."/>
            <person name="Szafranski K."/>
            <person name="Schliwa M."/>
        </authorList>
    </citation>
    <scope>NUCLEOTIDE SEQUENCE [LARGE SCALE GENOMIC DNA]</scope>
</reference>
<comment type="caution">
    <text evidence="2">The sequence shown here is derived from an EMBL/GenBank/DDBJ whole genome shotgun (WGS) entry which is preliminary data.</text>
</comment>
<name>X6NLS2_RETFI</name>
<feature type="region of interest" description="Disordered" evidence="1">
    <location>
        <begin position="42"/>
        <end position="65"/>
    </location>
</feature>
<evidence type="ECO:0000313" key="3">
    <source>
        <dbReference type="Proteomes" id="UP000023152"/>
    </source>
</evidence>
<proteinExistence type="predicted"/>
<keyword evidence="3" id="KW-1185">Reference proteome</keyword>